<sequence>MPQRGEAARVEPPSEDDILHAFRVAPKLNFETAVDKLPNVVSKAAALLTDLIFQKEDAEVKEQARRDNQEEDPTAQVKYTHPPRRQLLAGGGSAAATGMQMSCSQNRSAALSAEPEVDQILSWFSADGGIDGGVVAKLWDGLTWHRPVMEKRRAFEVKDPWWGLIAGGHVPELHKAIVNDHFGFRQRVTVCYGEPSWTPNTLRSIRSACYALPVSTSKPEDFVAYLLWPLFRHSVDVGPAARTASTEEDDGPFCIVEKNFNAHCAMQQDSFLKPGLHDEAKHRGKMRCKFDRMTLALHVDGAPALRRPVRMAPTVKGEGKMLDELLPLADLLGHRDQEQRSSSSGHAVAVTET</sequence>
<keyword evidence="3" id="KW-1185">Reference proteome</keyword>
<evidence type="ECO:0000313" key="3">
    <source>
        <dbReference type="Proteomes" id="UP001189429"/>
    </source>
</evidence>
<comment type="caution">
    <text evidence="2">The sequence shown here is derived from an EMBL/GenBank/DDBJ whole genome shotgun (WGS) entry which is preliminary data.</text>
</comment>
<protein>
    <recommendedName>
        <fullName evidence="4">RNA-directed RNA polymerase</fullName>
    </recommendedName>
</protein>
<evidence type="ECO:0000313" key="2">
    <source>
        <dbReference type="EMBL" id="CAK0839475.1"/>
    </source>
</evidence>
<evidence type="ECO:0008006" key="4">
    <source>
        <dbReference type="Google" id="ProtNLM"/>
    </source>
</evidence>
<gene>
    <name evidence="2" type="ORF">PCOR1329_LOCUS35145</name>
</gene>
<organism evidence="2 3">
    <name type="scientific">Prorocentrum cordatum</name>
    <dbReference type="NCBI Taxonomy" id="2364126"/>
    <lineage>
        <taxon>Eukaryota</taxon>
        <taxon>Sar</taxon>
        <taxon>Alveolata</taxon>
        <taxon>Dinophyceae</taxon>
        <taxon>Prorocentrales</taxon>
        <taxon>Prorocentraceae</taxon>
        <taxon>Prorocentrum</taxon>
    </lineage>
</organism>
<feature type="region of interest" description="Disordered" evidence="1">
    <location>
        <begin position="333"/>
        <end position="353"/>
    </location>
</feature>
<name>A0ABN9T3W2_9DINO</name>
<dbReference type="Proteomes" id="UP001189429">
    <property type="component" value="Unassembled WGS sequence"/>
</dbReference>
<accession>A0ABN9T3W2</accession>
<proteinExistence type="predicted"/>
<dbReference type="EMBL" id="CAUYUJ010014296">
    <property type="protein sequence ID" value="CAK0839475.1"/>
    <property type="molecule type" value="Genomic_DNA"/>
</dbReference>
<evidence type="ECO:0000256" key="1">
    <source>
        <dbReference type="SAM" id="MobiDB-lite"/>
    </source>
</evidence>
<reference evidence="2" key="1">
    <citation type="submission" date="2023-10" db="EMBL/GenBank/DDBJ databases">
        <authorList>
            <person name="Chen Y."/>
            <person name="Shah S."/>
            <person name="Dougan E. K."/>
            <person name="Thang M."/>
            <person name="Chan C."/>
        </authorList>
    </citation>
    <scope>NUCLEOTIDE SEQUENCE [LARGE SCALE GENOMIC DNA]</scope>
</reference>